<keyword evidence="3 5" id="KW-0862">Zinc</keyword>
<comment type="similarity">
    <text evidence="5">Belongs to the zinc-containing alcohol dehydrogenase family.</text>
</comment>
<dbReference type="Gene3D" id="3.90.180.10">
    <property type="entry name" value="Medium-chain alcohol dehydrogenases, catalytic domain"/>
    <property type="match status" value="1"/>
</dbReference>
<sequence>MTTDTGAVVRAQVLTAPGTFETRHFPLPVVGDDDGILDVLACGLCGSDVASFLGTKDHGGEVILGHEVIGRISQLGRGAASRWGVDVGDRIAIEEALPCGACEYCRNGRQRVCTNFGIRYGDSTIDVAPALWGGFGERMYLHPNTRVHRVPEGVADDVATLFVPLSNGLAWLRDSGELRPGDSVVVFGAGQHGVATGLAALRLGARRSLVVGTTADRHRLDLAASFGCDVLAVDPDRSATEAVLTELGGYADVVVDMTPGTALPLISSIEIAKKGAHVLWGGLKRSEVSAPLPVDEIIRRELTVRGLWARPSWAITAAFEWLAADPSLAGLCERTCDAADLASAFRIATDPNASERPLHIAIVDQERAAS</sequence>
<gene>
    <name evidence="8" type="ORF">Q7514_23105</name>
</gene>
<feature type="domain" description="Alcohol dehydrogenase-like C-terminal" evidence="6">
    <location>
        <begin position="193"/>
        <end position="321"/>
    </location>
</feature>
<protein>
    <submittedName>
        <fullName evidence="8">Alcohol dehydrogenase catalytic domain-containing protein</fullName>
    </submittedName>
</protein>
<dbReference type="InterPro" id="IPR013149">
    <property type="entry name" value="ADH-like_C"/>
</dbReference>
<dbReference type="InterPro" id="IPR036291">
    <property type="entry name" value="NAD(P)-bd_dom_sf"/>
</dbReference>
<evidence type="ECO:0000259" key="7">
    <source>
        <dbReference type="Pfam" id="PF08240"/>
    </source>
</evidence>
<organism evidence="8 9">
    <name type="scientific">Rhodococcus artemisiae</name>
    <dbReference type="NCBI Taxonomy" id="714159"/>
    <lineage>
        <taxon>Bacteria</taxon>
        <taxon>Bacillati</taxon>
        <taxon>Actinomycetota</taxon>
        <taxon>Actinomycetes</taxon>
        <taxon>Mycobacteriales</taxon>
        <taxon>Nocardiaceae</taxon>
        <taxon>Rhodococcus</taxon>
    </lineage>
</organism>
<keyword evidence="4" id="KW-0560">Oxidoreductase</keyword>
<comment type="caution">
    <text evidence="8">The sequence shown here is derived from an EMBL/GenBank/DDBJ whole genome shotgun (WGS) entry which is preliminary data.</text>
</comment>
<evidence type="ECO:0000256" key="3">
    <source>
        <dbReference type="ARBA" id="ARBA00022833"/>
    </source>
</evidence>
<dbReference type="Gene3D" id="3.40.50.720">
    <property type="entry name" value="NAD(P)-binding Rossmann-like Domain"/>
    <property type="match status" value="1"/>
</dbReference>
<dbReference type="Pfam" id="PF00107">
    <property type="entry name" value="ADH_zinc_N"/>
    <property type="match status" value="1"/>
</dbReference>
<dbReference type="SUPFAM" id="SSF51735">
    <property type="entry name" value="NAD(P)-binding Rossmann-fold domains"/>
    <property type="match status" value="1"/>
</dbReference>
<dbReference type="InterPro" id="IPR011032">
    <property type="entry name" value="GroES-like_sf"/>
</dbReference>
<name>A0ABU7LFX7_9NOCA</name>
<proteinExistence type="inferred from homology"/>
<dbReference type="RefSeq" id="WP_330135600.1">
    <property type="nucleotide sequence ID" value="NZ_JAUTXY010000012.1"/>
</dbReference>
<dbReference type="PANTHER" id="PTHR43401:SF2">
    <property type="entry name" value="L-THREONINE 3-DEHYDROGENASE"/>
    <property type="match status" value="1"/>
</dbReference>
<keyword evidence="2 5" id="KW-0479">Metal-binding</keyword>
<accession>A0ABU7LFX7</accession>
<feature type="domain" description="Alcohol dehydrogenase-like N-terminal" evidence="7">
    <location>
        <begin position="32"/>
        <end position="151"/>
    </location>
</feature>
<dbReference type="Pfam" id="PF08240">
    <property type="entry name" value="ADH_N"/>
    <property type="match status" value="1"/>
</dbReference>
<dbReference type="InterPro" id="IPR002328">
    <property type="entry name" value="ADH_Zn_CS"/>
</dbReference>
<evidence type="ECO:0000313" key="9">
    <source>
        <dbReference type="Proteomes" id="UP001336020"/>
    </source>
</evidence>
<dbReference type="InterPro" id="IPR013154">
    <property type="entry name" value="ADH-like_N"/>
</dbReference>
<evidence type="ECO:0000259" key="6">
    <source>
        <dbReference type="Pfam" id="PF00107"/>
    </source>
</evidence>
<dbReference type="PANTHER" id="PTHR43401">
    <property type="entry name" value="L-THREONINE 3-DEHYDROGENASE"/>
    <property type="match status" value="1"/>
</dbReference>
<dbReference type="SUPFAM" id="SSF50129">
    <property type="entry name" value="GroES-like"/>
    <property type="match status" value="1"/>
</dbReference>
<dbReference type="EMBL" id="JAUTXY010000012">
    <property type="protein sequence ID" value="MEE2060415.1"/>
    <property type="molecule type" value="Genomic_DNA"/>
</dbReference>
<evidence type="ECO:0000256" key="4">
    <source>
        <dbReference type="ARBA" id="ARBA00023002"/>
    </source>
</evidence>
<dbReference type="PROSITE" id="PS00059">
    <property type="entry name" value="ADH_ZINC"/>
    <property type="match status" value="1"/>
</dbReference>
<comment type="cofactor">
    <cofactor evidence="1 5">
        <name>Zn(2+)</name>
        <dbReference type="ChEBI" id="CHEBI:29105"/>
    </cofactor>
</comment>
<evidence type="ECO:0000256" key="1">
    <source>
        <dbReference type="ARBA" id="ARBA00001947"/>
    </source>
</evidence>
<reference evidence="8 9" key="1">
    <citation type="submission" date="2023-07" db="EMBL/GenBank/DDBJ databases">
        <authorList>
            <person name="Girao M."/>
            <person name="Carvalho M.F."/>
        </authorList>
    </citation>
    <scope>NUCLEOTIDE SEQUENCE [LARGE SCALE GENOMIC DNA]</scope>
    <source>
        <strain evidence="8 9">YIM65754</strain>
    </source>
</reference>
<evidence type="ECO:0000256" key="5">
    <source>
        <dbReference type="RuleBase" id="RU361277"/>
    </source>
</evidence>
<dbReference type="Proteomes" id="UP001336020">
    <property type="component" value="Unassembled WGS sequence"/>
</dbReference>
<dbReference type="InterPro" id="IPR050129">
    <property type="entry name" value="Zn_alcohol_dh"/>
</dbReference>
<keyword evidence="9" id="KW-1185">Reference proteome</keyword>
<evidence type="ECO:0000313" key="8">
    <source>
        <dbReference type="EMBL" id="MEE2060415.1"/>
    </source>
</evidence>
<evidence type="ECO:0000256" key="2">
    <source>
        <dbReference type="ARBA" id="ARBA00022723"/>
    </source>
</evidence>